<dbReference type="GO" id="GO:0006310">
    <property type="term" value="P:DNA recombination"/>
    <property type="evidence" value="ECO:0007669"/>
    <property type="project" value="UniProtKB-KW"/>
</dbReference>
<dbReference type="InterPro" id="IPR013762">
    <property type="entry name" value="Integrase-like_cat_sf"/>
</dbReference>
<organism evidence="3 4">
    <name type="scientific">Rhizopus oryzae</name>
    <name type="common">Mucormycosis agent</name>
    <name type="synonym">Rhizopus arrhizus var. delemar</name>
    <dbReference type="NCBI Taxonomy" id="64495"/>
    <lineage>
        <taxon>Eukaryota</taxon>
        <taxon>Fungi</taxon>
        <taxon>Fungi incertae sedis</taxon>
        <taxon>Mucoromycota</taxon>
        <taxon>Mucoromycotina</taxon>
        <taxon>Mucoromycetes</taxon>
        <taxon>Mucorales</taxon>
        <taxon>Mucorineae</taxon>
        <taxon>Rhizopodaceae</taxon>
        <taxon>Rhizopus</taxon>
    </lineage>
</organism>
<dbReference type="SUPFAM" id="SSF56349">
    <property type="entry name" value="DNA breaking-rejoining enzymes"/>
    <property type="match status" value="1"/>
</dbReference>
<comment type="caution">
    <text evidence="3">The sequence shown here is derived from an EMBL/GenBank/DDBJ whole genome shotgun (WGS) entry which is preliminary data.</text>
</comment>
<dbReference type="EMBL" id="JAANQT010003316">
    <property type="protein sequence ID" value="KAG1301171.1"/>
    <property type="molecule type" value="Genomic_DNA"/>
</dbReference>
<keyword evidence="2" id="KW-0233">DNA recombination</keyword>
<proteinExistence type="predicted"/>
<dbReference type="PANTHER" id="PTHR35617">
    <property type="entry name" value="PHAGE_INTEGRASE DOMAIN-CONTAINING PROTEIN"/>
    <property type="match status" value="1"/>
</dbReference>
<dbReference type="InterPro" id="IPR011010">
    <property type="entry name" value="DNA_brk_join_enz"/>
</dbReference>
<evidence type="ECO:0000256" key="1">
    <source>
        <dbReference type="ARBA" id="ARBA00023125"/>
    </source>
</evidence>
<dbReference type="InterPro" id="IPR010998">
    <property type="entry name" value="Integrase_recombinase_N"/>
</dbReference>
<keyword evidence="1" id="KW-0238">DNA-binding</keyword>
<evidence type="ECO:0000256" key="2">
    <source>
        <dbReference type="ARBA" id="ARBA00023172"/>
    </source>
</evidence>
<keyword evidence="4" id="KW-1185">Reference proteome</keyword>
<protein>
    <recommendedName>
        <fullName evidence="5">Tyr recombinase domain-containing protein</fullName>
    </recommendedName>
</protein>
<dbReference type="AlphaFoldDB" id="A0A9P6WY13"/>
<dbReference type="Gene3D" id="1.10.150.130">
    <property type="match status" value="1"/>
</dbReference>
<dbReference type="Gene3D" id="1.10.443.10">
    <property type="entry name" value="Intergrase catalytic core"/>
    <property type="match status" value="1"/>
</dbReference>
<accession>A0A9P6WY13</accession>
<evidence type="ECO:0008006" key="5">
    <source>
        <dbReference type="Google" id="ProtNLM"/>
    </source>
</evidence>
<name>A0A9P6WY13_RHIOR</name>
<gene>
    <name evidence="3" type="ORF">G6F64_012041</name>
</gene>
<sequence>MANQTSSVSMDTRDLGASLCGPICRPYYASPNKVCLVASGSWRYPYECVYDDVDQMAEPLHQSSLESNRQSTEQDLARTITSGDPGGSLLAQRDLVSPVEIFGNGSSSVPQQERYIGDDNINPSPSPQELGALRLAIISNKYSKNELNDNATQDLLQPLLEPTATNRGYRKNQLRFLAWATAHNVSSTMFTGADVVNFLARLKHDHKLQLGALKSIRTAIAHLHDDSRSISSHPLINTYLDSIAKQAPPVSIHKPQVDLIPSMVYARSIPSCFSTSVSLLQQKLAFLLAMAAFLRPSDLARIPFDSFKVTPSDGCLHFKVVSSKERRKKRKIVKDFWVHPHQDKELCPAFCFTILKDHPWLQGRTRHSAPFVKANNINQPVLSSTISSWLHRRFISLSITEPHVSIRSLVSSAALDKGVDLQDIVTLGNWTPSDTFRQHYQRNHIADVNFTNTVLDHAVKIWKYFMMLKKTGLWISKY</sequence>
<dbReference type="PANTHER" id="PTHR35617:SF3">
    <property type="entry name" value="CORE-BINDING (CB) DOMAIN-CONTAINING PROTEIN"/>
    <property type="match status" value="1"/>
</dbReference>
<reference evidence="3" key="1">
    <citation type="journal article" date="2020" name="Microb. Genom.">
        <title>Genetic diversity of clinical and environmental Mucorales isolates obtained from an investigation of mucormycosis cases among solid organ transplant recipients.</title>
        <authorList>
            <person name="Nguyen M.H."/>
            <person name="Kaul D."/>
            <person name="Muto C."/>
            <person name="Cheng S.J."/>
            <person name="Richter R.A."/>
            <person name="Bruno V.M."/>
            <person name="Liu G."/>
            <person name="Beyhan S."/>
            <person name="Sundermann A.J."/>
            <person name="Mounaud S."/>
            <person name="Pasculle A.W."/>
            <person name="Nierman W.C."/>
            <person name="Driscoll E."/>
            <person name="Cumbie R."/>
            <person name="Clancy C.J."/>
            <person name="Dupont C.L."/>
        </authorList>
    </citation>
    <scope>NUCLEOTIDE SEQUENCE</scope>
    <source>
        <strain evidence="3">GL11</strain>
    </source>
</reference>
<evidence type="ECO:0000313" key="4">
    <source>
        <dbReference type="Proteomes" id="UP000716291"/>
    </source>
</evidence>
<dbReference type="Proteomes" id="UP000716291">
    <property type="component" value="Unassembled WGS sequence"/>
</dbReference>
<dbReference type="GO" id="GO:0015074">
    <property type="term" value="P:DNA integration"/>
    <property type="evidence" value="ECO:0007669"/>
    <property type="project" value="InterPro"/>
</dbReference>
<evidence type="ECO:0000313" key="3">
    <source>
        <dbReference type="EMBL" id="KAG1301171.1"/>
    </source>
</evidence>
<dbReference type="GO" id="GO:0003677">
    <property type="term" value="F:DNA binding"/>
    <property type="evidence" value="ECO:0007669"/>
    <property type="project" value="UniProtKB-KW"/>
</dbReference>